<gene>
    <name evidence="2" type="ORF">ACFOZY_04700</name>
</gene>
<protein>
    <submittedName>
        <fullName evidence="2">CpaE family protein</fullName>
    </submittedName>
</protein>
<dbReference type="SUPFAM" id="SSF52540">
    <property type="entry name" value="P-loop containing nucleoside triphosphate hydrolases"/>
    <property type="match status" value="1"/>
</dbReference>
<organism evidence="2 3">
    <name type="scientific">Chungangia koreensis</name>
    <dbReference type="NCBI Taxonomy" id="752657"/>
    <lineage>
        <taxon>Bacteria</taxon>
        <taxon>Bacillati</taxon>
        <taxon>Bacillota</taxon>
        <taxon>Bacilli</taxon>
        <taxon>Lactobacillales</taxon>
        <taxon>Chungangia</taxon>
    </lineage>
</organism>
<reference evidence="3" key="1">
    <citation type="journal article" date="2019" name="Int. J. Syst. Evol. Microbiol.">
        <title>The Global Catalogue of Microorganisms (GCM) 10K type strain sequencing project: providing services to taxonomists for standard genome sequencing and annotation.</title>
        <authorList>
            <consortium name="The Broad Institute Genomics Platform"/>
            <consortium name="The Broad Institute Genome Sequencing Center for Infectious Disease"/>
            <person name="Wu L."/>
            <person name="Ma J."/>
        </authorList>
    </citation>
    <scope>NUCLEOTIDE SEQUENCE [LARGE SCALE GENOMIC DNA]</scope>
    <source>
        <strain evidence="3">CCUG 59778</strain>
    </source>
</reference>
<proteinExistence type="predicted"/>
<sequence>MEEQKTGKVIAVVSAKGGVGQTMIATNLAIALQKKFLSIVLVDGKMQFGDIAVALDLRSAITMKEVAEEMARIDSSTISNYLNEHESGISVLPAPDRPEFAELITKEMFLNTVKLLQQHNDFVVVDCGYAFDDSTIELLDVADEILVITTLDMISLKNTKQLLDTFNMLGYTGKVRLVLNRHNMESLIKAEDVPAMMGTEEVFYIANNFKVVSQSLNIGIPIVSRRGSSDVAKDLFKLAETIISKSPEHQPQQSIKRRWFPSLK</sequence>
<dbReference type="Gene3D" id="3.40.50.300">
    <property type="entry name" value="P-loop containing nucleotide triphosphate hydrolases"/>
    <property type="match status" value="1"/>
</dbReference>
<dbReference type="EMBL" id="JBHSEC010000005">
    <property type="protein sequence ID" value="MFC4409733.1"/>
    <property type="molecule type" value="Genomic_DNA"/>
</dbReference>
<dbReference type="PANTHER" id="PTHR43384">
    <property type="entry name" value="SEPTUM SITE-DETERMINING PROTEIN MIND HOMOLOG, CHLOROPLASTIC-RELATED"/>
    <property type="match status" value="1"/>
</dbReference>
<dbReference type="RefSeq" id="WP_378152809.1">
    <property type="nucleotide sequence ID" value="NZ_JBHSEC010000005.1"/>
</dbReference>
<dbReference type="Pfam" id="PF13614">
    <property type="entry name" value="AAA_31"/>
    <property type="match status" value="1"/>
</dbReference>
<evidence type="ECO:0000313" key="2">
    <source>
        <dbReference type="EMBL" id="MFC4409733.1"/>
    </source>
</evidence>
<accession>A0ABV8X1C8</accession>
<dbReference type="InterPro" id="IPR025669">
    <property type="entry name" value="AAA_dom"/>
</dbReference>
<name>A0ABV8X1C8_9LACT</name>
<dbReference type="InterPro" id="IPR050625">
    <property type="entry name" value="ParA/MinD_ATPase"/>
</dbReference>
<evidence type="ECO:0000313" key="3">
    <source>
        <dbReference type="Proteomes" id="UP001595817"/>
    </source>
</evidence>
<feature type="domain" description="AAA" evidence="1">
    <location>
        <begin position="8"/>
        <end position="169"/>
    </location>
</feature>
<comment type="caution">
    <text evidence="2">The sequence shown here is derived from an EMBL/GenBank/DDBJ whole genome shotgun (WGS) entry which is preliminary data.</text>
</comment>
<evidence type="ECO:0000259" key="1">
    <source>
        <dbReference type="Pfam" id="PF13614"/>
    </source>
</evidence>
<keyword evidence="3" id="KW-1185">Reference proteome</keyword>
<dbReference type="InterPro" id="IPR027417">
    <property type="entry name" value="P-loop_NTPase"/>
</dbReference>
<dbReference type="Proteomes" id="UP001595817">
    <property type="component" value="Unassembled WGS sequence"/>
</dbReference>
<dbReference type="PANTHER" id="PTHR43384:SF13">
    <property type="entry name" value="SLR0110 PROTEIN"/>
    <property type="match status" value="1"/>
</dbReference>